<protein>
    <submittedName>
        <fullName evidence="1">Uncharacterized protein</fullName>
    </submittedName>
</protein>
<accession>A0ACB8ADS0</accession>
<dbReference type="Proteomes" id="UP000790377">
    <property type="component" value="Unassembled WGS sequence"/>
</dbReference>
<evidence type="ECO:0000313" key="2">
    <source>
        <dbReference type="Proteomes" id="UP000790377"/>
    </source>
</evidence>
<comment type="caution">
    <text evidence="1">The sequence shown here is derived from an EMBL/GenBank/DDBJ whole genome shotgun (WGS) entry which is preliminary data.</text>
</comment>
<reference evidence="1" key="1">
    <citation type="journal article" date="2021" name="New Phytol.">
        <title>Evolutionary innovations through gain and loss of genes in the ectomycorrhizal Boletales.</title>
        <authorList>
            <person name="Wu G."/>
            <person name="Miyauchi S."/>
            <person name="Morin E."/>
            <person name="Kuo A."/>
            <person name="Drula E."/>
            <person name="Varga T."/>
            <person name="Kohler A."/>
            <person name="Feng B."/>
            <person name="Cao Y."/>
            <person name="Lipzen A."/>
            <person name="Daum C."/>
            <person name="Hundley H."/>
            <person name="Pangilinan J."/>
            <person name="Johnson J."/>
            <person name="Barry K."/>
            <person name="LaButti K."/>
            <person name="Ng V."/>
            <person name="Ahrendt S."/>
            <person name="Min B."/>
            <person name="Choi I.G."/>
            <person name="Park H."/>
            <person name="Plett J.M."/>
            <person name="Magnuson J."/>
            <person name="Spatafora J.W."/>
            <person name="Nagy L.G."/>
            <person name="Henrissat B."/>
            <person name="Grigoriev I.V."/>
            <person name="Yang Z.L."/>
            <person name="Xu J."/>
            <person name="Martin F.M."/>
        </authorList>
    </citation>
    <scope>NUCLEOTIDE SEQUENCE</scope>
    <source>
        <strain evidence="1">ATCC 28755</strain>
    </source>
</reference>
<gene>
    <name evidence="1" type="ORF">BJ138DRAFT_1126015</name>
</gene>
<keyword evidence="2" id="KW-1185">Reference proteome</keyword>
<evidence type="ECO:0000313" key="1">
    <source>
        <dbReference type="EMBL" id="KAH7911465.1"/>
    </source>
</evidence>
<sequence>MASDAQAVARLELADLRTALWNAEQTERRLIQSLEEVQKSICNMRINILERTEAFQTSYVDSIPDETLAYIFELAVGEFHELHLPGMSLLKRPEICVSRVSRRWRRVAVNYPALWSKLLLDGSTPLPMLKTYSQRRKLYDLDVKYWLPHSTWTEGYERIAGFFSEYAPYCRELEIHSMFDGALIRENLAAMYAPRLRRLVLAYMALDNISPIIIDRDMPSLHTLELHGVELATHFPVPKFRTVTTLVLLSAVEFGSVALYKMLRHFPFLDTLEISGVVCANSEPPPDDAISLQNLASLTLRITSHAIDVPLRAITSVSMSPKLRCLTLDINANLRFQQSIGMSPAPLEPLACNPQTELLTLYNYARNANIPWLAFVFPNVTTLVVKSNSSSILDELAHSYEERKGVSWPKLKTVIIEDMCHHDTVFGFLRFRKTHGCPITEIKFSRVRGAVYEQRSHSDNCWRHALPQRPYIP</sequence>
<dbReference type="EMBL" id="MU267677">
    <property type="protein sequence ID" value="KAH7911465.1"/>
    <property type="molecule type" value="Genomic_DNA"/>
</dbReference>
<proteinExistence type="predicted"/>
<organism evidence="1 2">
    <name type="scientific">Hygrophoropsis aurantiaca</name>
    <dbReference type="NCBI Taxonomy" id="72124"/>
    <lineage>
        <taxon>Eukaryota</taxon>
        <taxon>Fungi</taxon>
        <taxon>Dikarya</taxon>
        <taxon>Basidiomycota</taxon>
        <taxon>Agaricomycotina</taxon>
        <taxon>Agaricomycetes</taxon>
        <taxon>Agaricomycetidae</taxon>
        <taxon>Boletales</taxon>
        <taxon>Coniophorineae</taxon>
        <taxon>Hygrophoropsidaceae</taxon>
        <taxon>Hygrophoropsis</taxon>
    </lineage>
</organism>
<name>A0ACB8ADS0_9AGAM</name>